<organism evidence="3 4">
    <name type="scientific">Williamsoniiplasma lucivorax</name>
    <dbReference type="NCBI Taxonomy" id="209274"/>
    <lineage>
        <taxon>Bacteria</taxon>
        <taxon>Bacillati</taxon>
        <taxon>Mycoplasmatota</taxon>
        <taxon>Mollicutes</taxon>
        <taxon>Entomoplasmatales</taxon>
        <taxon>Williamsoniiplasma</taxon>
    </lineage>
</organism>
<comment type="caution">
    <text evidence="3">The sequence shown here is derived from an EMBL/GenBank/DDBJ whole genome shotgun (WGS) entry which is preliminary data.</text>
</comment>
<feature type="binding site" evidence="2">
    <location>
        <position position="39"/>
    </location>
    <ligand>
        <name>Fe cation</name>
        <dbReference type="ChEBI" id="CHEBI:24875"/>
        <label>1</label>
    </ligand>
</feature>
<dbReference type="InterPro" id="IPR005235">
    <property type="entry name" value="YmdB-like"/>
</dbReference>
<protein>
    <submittedName>
        <fullName evidence="3">Metallophosphoesterase</fullName>
    </submittedName>
</protein>
<dbReference type="CDD" id="cd07382">
    <property type="entry name" value="MPP_DR1281"/>
    <property type="match status" value="1"/>
</dbReference>
<dbReference type="EMBL" id="PHNE01000006">
    <property type="protein sequence ID" value="PPE04067.1"/>
    <property type="molecule type" value="Genomic_DNA"/>
</dbReference>
<keyword evidence="2" id="KW-0479">Metal-binding</keyword>
<name>A0A2S5R9T9_9MOLU</name>
<evidence type="ECO:0000256" key="2">
    <source>
        <dbReference type="PIRSR" id="PIRSR004789-51"/>
    </source>
</evidence>
<feature type="binding site" evidence="2">
    <location>
        <position position="39"/>
    </location>
    <ligand>
        <name>Fe cation</name>
        <dbReference type="ChEBI" id="CHEBI:24875"/>
        <label>2</label>
    </ligand>
</feature>
<feature type="binding site" evidence="2">
    <location>
        <position position="151"/>
    </location>
    <ligand>
        <name>Fe cation</name>
        <dbReference type="ChEBI" id="CHEBI:24875"/>
        <label>2</label>
    </ligand>
</feature>
<dbReference type="SUPFAM" id="SSF56300">
    <property type="entry name" value="Metallo-dependent phosphatases"/>
    <property type="match status" value="1"/>
</dbReference>
<proteinExistence type="predicted"/>
<dbReference type="RefSeq" id="WP_051437393.1">
    <property type="nucleotide sequence ID" value="NZ_PHNE01000006.1"/>
</dbReference>
<sequence>MKVLMIGDVYGASGRESLKQNLPKIVSKENIDFVVVNGENVTHGISITQKHFNELKGIGVDVITSGNHIFENDEVVNYIKTTPDLLRPLNMNSFNPGAGFVIKNFQKKKIAVVNLLGTAFMPDKVNSPYETMDKFLAENQNKFDILLVDFHAEATAEKLAFAWNYDGMITAFVGTHTHVQTADERILPKGTAYITDLGMTGPRDSIIGVNPEEVIFKEKTGRPTRFKPSTNKAGFGALLVEIDDKTNKAINIKRILCSLQAKMSVKSKN</sequence>
<feature type="binding site" evidence="2">
    <location>
        <position position="8"/>
    </location>
    <ligand>
        <name>Fe cation</name>
        <dbReference type="ChEBI" id="CHEBI:24875"/>
        <label>1</label>
    </ligand>
</feature>
<dbReference type="Proteomes" id="UP000237865">
    <property type="component" value="Unassembled WGS sequence"/>
</dbReference>
<dbReference type="AlphaFoldDB" id="A0A2S5R9T9"/>
<feature type="binding site" evidence="2">
    <location>
        <position position="176"/>
    </location>
    <ligand>
        <name>Fe cation</name>
        <dbReference type="ChEBI" id="CHEBI:24875"/>
        <label>2</label>
    </ligand>
</feature>
<dbReference type="PANTHER" id="PTHR36303">
    <property type="entry name" value="2',3'-CYCLIC-NUCLEOTIDE 2'-PHOSPHODIESTERASE"/>
    <property type="match status" value="1"/>
</dbReference>
<feature type="binding site" evidence="2">
    <location>
        <position position="178"/>
    </location>
    <ligand>
        <name>Fe cation</name>
        <dbReference type="ChEBI" id="CHEBI:24875"/>
        <label>1</label>
    </ligand>
</feature>
<dbReference type="PANTHER" id="PTHR36303:SF1">
    <property type="entry name" value="2',3'-CYCLIC-NUCLEOTIDE 2'-PHOSPHODIESTERASE"/>
    <property type="match status" value="1"/>
</dbReference>
<dbReference type="InterPro" id="IPR029052">
    <property type="entry name" value="Metallo-depent_PP-like"/>
</dbReference>
<accession>A0A2S5R9T9</accession>
<dbReference type="STRING" id="1399797.GCA_000518285_01965"/>
<evidence type="ECO:0000256" key="1">
    <source>
        <dbReference type="PIRSR" id="PIRSR004789-50"/>
    </source>
</evidence>
<keyword evidence="4" id="KW-1185">Reference proteome</keyword>
<dbReference type="PIRSF" id="PIRSF004789">
    <property type="entry name" value="DR1281"/>
    <property type="match status" value="1"/>
</dbReference>
<dbReference type="GO" id="GO:0004113">
    <property type="term" value="F:2',3'-cyclic-nucleotide 3'-phosphodiesterase activity"/>
    <property type="evidence" value="ECO:0007669"/>
    <property type="project" value="TreeGrafter"/>
</dbReference>
<feature type="active site" description="Proton donor" evidence="1">
    <location>
        <position position="68"/>
    </location>
</feature>
<evidence type="ECO:0000313" key="3">
    <source>
        <dbReference type="EMBL" id="PPE04067.1"/>
    </source>
</evidence>
<gene>
    <name evidence="3" type="ORF">ELUCI_v1c08470</name>
</gene>
<reference evidence="3 4" key="1">
    <citation type="submission" date="2017-11" db="EMBL/GenBank/DDBJ databases">
        <title>Genome sequence of Entomoplasma lucivorax PIPN-2 (ATCC 49196).</title>
        <authorList>
            <person name="Lo W.-S."/>
            <person name="Gasparich G.E."/>
            <person name="Kuo C.-H."/>
        </authorList>
    </citation>
    <scope>NUCLEOTIDE SEQUENCE [LARGE SCALE GENOMIC DNA]</scope>
    <source>
        <strain evidence="3 4">PIPN-2</strain>
    </source>
</reference>
<feature type="binding site" evidence="2">
    <location>
        <position position="40"/>
    </location>
    <ligand>
        <name>Fe cation</name>
        <dbReference type="ChEBI" id="CHEBI:24875"/>
        <label>1</label>
    </ligand>
</feature>
<dbReference type="GO" id="GO:0046872">
    <property type="term" value="F:metal ion binding"/>
    <property type="evidence" value="ECO:0007669"/>
    <property type="project" value="UniProtKB-KW"/>
</dbReference>
<dbReference type="NCBIfam" id="TIGR00282">
    <property type="entry name" value="TIGR00282 family metallophosphoesterase"/>
    <property type="match status" value="1"/>
</dbReference>
<feature type="binding site" evidence="2">
    <location>
        <position position="67"/>
    </location>
    <ligand>
        <name>Fe cation</name>
        <dbReference type="ChEBI" id="CHEBI:24875"/>
        <label>2</label>
    </ligand>
</feature>
<dbReference type="Pfam" id="PF13277">
    <property type="entry name" value="YmdB"/>
    <property type="match status" value="1"/>
</dbReference>
<evidence type="ECO:0000313" key="4">
    <source>
        <dbReference type="Proteomes" id="UP000237865"/>
    </source>
</evidence>
<dbReference type="Gene3D" id="3.60.21.10">
    <property type="match status" value="1"/>
</dbReference>